<evidence type="ECO:0000313" key="3">
    <source>
        <dbReference type="Proteomes" id="UP000035213"/>
    </source>
</evidence>
<dbReference type="PATRIC" id="fig|1324352.5.peg.427"/>
<protein>
    <submittedName>
        <fullName evidence="2">Uncharacterized protein</fullName>
    </submittedName>
</protein>
<sequence length="65" mass="7423">MEATELLDEILKNYTLATTVSQQIQAHQKNIALLNGESKKTYDKGYKDGKRDGKKEKIDNLIQKN</sequence>
<name>A0A0G3LXC0_CHRGL</name>
<feature type="region of interest" description="Disordered" evidence="1">
    <location>
        <begin position="42"/>
        <end position="65"/>
    </location>
</feature>
<dbReference type="EMBL" id="CP009928">
    <property type="protein sequence ID" value="AKK71571.1"/>
    <property type="molecule type" value="Genomic_DNA"/>
</dbReference>
<dbReference type="OrthoDB" id="1274922at2"/>
<dbReference type="KEGG" id="cgn:OK18_01985"/>
<dbReference type="AlphaFoldDB" id="A0A0G3LXC0"/>
<dbReference type="STRING" id="1324352.OK18_01985"/>
<dbReference type="RefSeq" id="WP_053326906.1">
    <property type="nucleotide sequence ID" value="NZ_CP009928.1"/>
</dbReference>
<proteinExistence type="predicted"/>
<evidence type="ECO:0000313" key="2">
    <source>
        <dbReference type="EMBL" id="AKK71571.1"/>
    </source>
</evidence>
<gene>
    <name evidence="2" type="ORF">OK18_01985</name>
</gene>
<evidence type="ECO:0000256" key="1">
    <source>
        <dbReference type="SAM" id="MobiDB-lite"/>
    </source>
</evidence>
<reference evidence="2 3" key="1">
    <citation type="submission" date="2014-11" db="EMBL/GenBank/DDBJ databases">
        <authorList>
            <person name="Park G.-S."/>
            <person name="Hong S.-J."/>
            <person name="Jung B.K."/>
            <person name="Khan A.R."/>
            <person name="Kwak Y."/>
            <person name="Shin J.-H."/>
        </authorList>
    </citation>
    <scope>NUCLEOTIDE SEQUENCE [LARGE SCALE GENOMIC DNA]</scope>
    <source>
        <strain evidence="2 3">DSM 27622</strain>
    </source>
</reference>
<dbReference type="Proteomes" id="UP000035213">
    <property type="component" value="Chromosome"/>
</dbReference>
<feature type="compositionally biased region" description="Basic and acidic residues" evidence="1">
    <location>
        <begin position="42"/>
        <end position="59"/>
    </location>
</feature>
<organism evidence="2 3">
    <name type="scientific">Chryseobacterium gallinarum</name>
    <dbReference type="NCBI Taxonomy" id="1324352"/>
    <lineage>
        <taxon>Bacteria</taxon>
        <taxon>Pseudomonadati</taxon>
        <taxon>Bacteroidota</taxon>
        <taxon>Flavobacteriia</taxon>
        <taxon>Flavobacteriales</taxon>
        <taxon>Weeksellaceae</taxon>
        <taxon>Chryseobacterium group</taxon>
        <taxon>Chryseobacterium</taxon>
    </lineage>
</organism>
<accession>A0A0G3LXC0</accession>